<keyword evidence="7 12" id="KW-0479">Metal-binding</keyword>
<dbReference type="GO" id="GO:0016740">
    <property type="term" value="F:transferase activity"/>
    <property type="evidence" value="ECO:0007669"/>
    <property type="project" value="UniProtKB-KW"/>
</dbReference>
<evidence type="ECO:0000256" key="4">
    <source>
        <dbReference type="ARBA" id="ARBA00016337"/>
    </source>
</evidence>
<evidence type="ECO:0000256" key="6">
    <source>
        <dbReference type="ARBA" id="ARBA00022679"/>
    </source>
</evidence>
<keyword evidence="14" id="KW-1185">Reference proteome</keyword>
<dbReference type="PANTHER" id="PTHR30040">
    <property type="entry name" value="THIAMINE BIOSYNTHESIS LIPOPROTEIN APBE"/>
    <property type="match status" value="1"/>
</dbReference>
<comment type="caution">
    <text evidence="13">The sequence shown here is derived from an EMBL/GenBank/DDBJ whole genome shotgun (WGS) entry which is preliminary data.</text>
</comment>
<dbReference type="InterPro" id="IPR024932">
    <property type="entry name" value="ApbE"/>
</dbReference>
<dbReference type="InterPro" id="IPR003374">
    <property type="entry name" value="ApbE-like_sf"/>
</dbReference>
<evidence type="ECO:0000256" key="10">
    <source>
        <dbReference type="ARBA" id="ARBA00031306"/>
    </source>
</evidence>
<organism evidence="13 14">
    <name type="scientific">Halomonas colorata</name>
    <dbReference type="NCBI Taxonomy" id="2742615"/>
    <lineage>
        <taxon>Bacteria</taxon>
        <taxon>Pseudomonadati</taxon>
        <taxon>Pseudomonadota</taxon>
        <taxon>Gammaproteobacteria</taxon>
        <taxon>Oceanospirillales</taxon>
        <taxon>Halomonadaceae</taxon>
        <taxon>Halomonas</taxon>
    </lineage>
</organism>
<gene>
    <name evidence="13" type="ORF">EI547_02245</name>
</gene>
<dbReference type="EC" id="2.7.1.180" evidence="3 12"/>
<dbReference type="Gene3D" id="3.10.520.10">
    <property type="entry name" value="ApbE-like domains"/>
    <property type="match status" value="1"/>
</dbReference>
<evidence type="ECO:0000256" key="3">
    <source>
        <dbReference type="ARBA" id="ARBA00011955"/>
    </source>
</evidence>
<comment type="similarity">
    <text evidence="2 12">Belongs to the ApbE family.</text>
</comment>
<dbReference type="PANTHER" id="PTHR30040:SF2">
    <property type="entry name" value="FAD:PROTEIN FMN TRANSFERASE"/>
    <property type="match status" value="1"/>
</dbReference>
<protein>
    <recommendedName>
        <fullName evidence="4 12">FAD:protein FMN transferase</fullName>
        <ecNumber evidence="3 12">2.7.1.180</ecNumber>
    </recommendedName>
    <alternativeName>
        <fullName evidence="10 12">Flavin transferase</fullName>
    </alternativeName>
</protein>
<reference evidence="13 14" key="1">
    <citation type="submission" date="2020-07" db="EMBL/GenBank/DDBJ databases">
        <title>Halophilic bacteria isolated from french cheeses.</title>
        <authorList>
            <person name="Kothe C.I."/>
            <person name="Farah-Kraiem B."/>
            <person name="Renault P."/>
            <person name="Dridi B."/>
        </authorList>
    </citation>
    <scope>NUCLEOTIDE SEQUENCE [LARGE SCALE GENOMIC DNA]</scope>
    <source>
        <strain evidence="13 14">FME20</strain>
    </source>
</reference>
<evidence type="ECO:0000256" key="7">
    <source>
        <dbReference type="ARBA" id="ARBA00022723"/>
    </source>
</evidence>
<evidence type="ECO:0000256" key="2">
    <source>
        <dbReference type="ARBA" id="ARBA00008282"/>
    </source>
</evidence>
<dbReference type="Pfam" id="PF02424">
    <property type="entry name" value="ApbE"/>
    <property type="match status" value="1"/>
</dbReference>
<evidence type="ECO:0000256" key="12">
    <source>
        <dbReference type="PIRNR" id="PIRNR006268"/>
    </source>
</evidence>
<evidence type="ECO:0000256" key="8">
    <source>
        <dbReference type="ARBA" id="ARBA00022827"/>
    </source>
</evidence>
<comment type="catalytic activity">
    <reaction evidence="11 12">
        <text>L-threonyl-[protein] + FAD = FMN-L-threonyl-[protein] + AMP + H(+)</text>
        <dbReference type="Rhea" id="RHEA:36847"/>
        <dbReference type="Rhea" id="RHEA-COMP:11060"/>
        <dbReference type="Rhea" id="RHEA-COMP:11061"/>
        <dbReference type="ChEBI" id="CHEBI:15378"/>
        <dbReference type="ChEBI" id="CHEBI:30013"/>
        <dbReference type="ChEBI" id="CHEBI:57692"/>
        <dbReference type="ChEBI" id="CHEBI:74257"/>
        <dbReference type="ChEBI" id="CHEBI:456215"/>
        <dbReference type="EC" id="2.7.1.180"/>
    </reaction>
</comment>
<name>A0ABR9FUG8_9GAMM</name>
<evidence type="ECO:0000313" key="13">
    <source>
        <dbReference type="EMBL" id="MBE0462279.1"/>
    </source>
</evidence>
<dbReference type="SUPFAM" id="SSF143631">
    <property type="entry name" value="ApbE-like"/>
    <property type="match status" value="1"/>
</dbReference>
<proteinExistence type="inferred from homology"/>
<keyword evidence="6 12" id="KW-0808">Transferase</keyword>
<evidence type="ECO:0000256" key="1">
    <source>
        <dbReference type="ARBA" id="ARBA00001946"/>
    </source>
</evidence>
<evidence type="ECO:0000256" key="11">
    <source>
        <dbReference type="ARBA" id="ARBA00048540"/>
    </source>
</evidence>
<dbReference type="PIRSF" id="PIRSF006268">
    <property type="entry name" value="ApbE"/>
    <property type="match status" value="1"/>
</dbReference>
<accession>A0ABR9FUG8</accession>
<keyword evidence="8 12" id="KW-0274">FAD</keyword>
<evidence type="ECO:0000256" key="9">
    <source>
        <dbReference type="ARBA" id="ARBA00022842"/>
    </source>
</evidence>
<dbReference type="Proteomes" id="UP001645038">
    <property type="component" value="Unassembled WGS sequence"/>
</dbReference>
<sequence>MVLLLLVGCSEKDRPLESPVRLEGGIFGTFYQVSISDPLTQGEAEKLETGFLAELESVDAAMSTYRDDSELSVFNQAPLNEWQPLSNALIEVLAISRSIAEASSGAFDITIGNLVNLWSFGPEARPKEIPSEQMLAQRLAQVGFDAVQVDTQAMQARRERDVYVDLSGVAKGHGTDRVAAYLDQQGIEGYLINLGGDMLAHGYRDDNETPWRVGIETPQDGAPQAQHILPLHDMSVATSGDYRNYFEVDGRRFAHTIDPRTGQPVTHNLASVSVFHPSNAWADAWATALLVVGSEAGMEMALANNLSVLMLIREGDHWQSIVSPAFVDYFGEALVDELGIEQWTAPNEKLEQGN</sequence>
<keyword evidence="5 12" id="KW-0285">Flavoprotein</keyword>
<evidence type="ECO:0000313" key="14">
    <source>
        <dbReference type="Proteomes" id="UP001645038"/>
    </source>
</evidence>
<evidence type="ECO:0000256" key="5">
    <source>
        <dbReference type="ARBA" id="ARBA00022630"/>
    </source>
</evidence>
<keyword evidence="9 12" id="KW-0460">Magnesium</keyword>
<dbReference type="EMBL" id="RRZB01000003">
    <property type="protein sequence ID" value="MBE0462279.1"/>
    <property type="molecule type" value="Genomic_DNA"/>
</dbReference>
<comment type="cofactor">
    <cofactor evidence="1">
        <name>Mg(2+)</name>
        <dbReference type="ChEBI" id="CHEBI:18420"/>
    </cofactor>
</comment>